<evidence type="ECO:0000256" key="1">
    <source>
        <dbReference type="ARBA" id="ARBA00004141"/>
    </source>
</evidence>
<keyword evidence="3 5" id="KW-1133">Transmembrane helix</keyword>
<feature type="transmembrane region" description="Helical" evidence="5">
    <location>
        <begin position="65"/>
        <end position="86"/>
    </location>
</feature>
<reference evidence="6" key="1">
    <citation type="submission" date="2021-01" db="EMBL/GenBank/DDBJ databases">
        <authorList>
            <person name="Corre E."/>
            <person name="Pelletier E."/>
            <person name="Niang G."/>
            <person name="Scheremetjew M."/>
            <person name="Finn R."/>
            <person name="Kale V."/>
            <person name="Holt S."/>
            <person name="Cochrane G."/>
            <person name="Meng A."/>
            <person name="Brown T."/>
            <person name="Cohen L."/>
        </authorList>
    </citation>
    <scope>NUCLEOTIDE SEQUENCE</scope>
    <source>
        <strain evidence="6">CCMP3303</strain>
    </source>
</reference>
<dbReference type="EMBL" id="HBEJ01008540">
    <property type="protein sequence ID" value="CAD8368605.1"/>
    <property type="molecule type" value="Transcribed_RNA"/>
</dbReference>
<evidence type="ECO:0000256" key="3">
    <source>
        <dbReference type="ARBA" id="ARBA00022989"/>
    </source>
</evidence>
<evidence type="ECO:0000256" key="2">
    <source>
        <dbReference type="ARBA" id="ARBA00022692"/>
    </source>
</evidence>
<protein>
    <recommendedName>
        <fullName evidence="7">EamA domain-containing protein</fullName>
    </recommendedName>
</protein>
<comment type="subcellular location">
    <subcellularLocation>
        <location evidence="1">Membrane</location>
        <topology evidence="1">Multi-pass membrane protein</topology>
    </subcellularLocation>
</comment>
<name>A0A7S0AM59_9STRA</name>
<evidence type="ECO:0008006" key="7">
    <source>
        <dbReference type="Google" id="ProtNLM"/>
    </source>
</evidence>
<keyword evidence="4 5" id="KW-0472">Membrane</keyword>
<proteinExistence type="predicted"/>
<dbReference type="Pfam" id="PF06800">
    <property type="entry name" value="Sugar_transport"/>
    <property type="match status" value="1"/>
</dbReference>
<evidence type="ECO:0000256" key="5">
    <source>
        <dbReference type="SAM" id="Phobius"/>
    </source>
</evidence>
<feature type="transmembrane region" description="Helical" evidence="5">
    <location>
        <begin position="36"/>
        <end position="59"/>
    </location>
</feature>
<organism evidence="6">
    <name type="scientific">Minutocellus polymorphus</name>
    <dbReference type="NCBI Taxonomy" id="265543"/>
    <lineage>
        <taxon>Eukaryota</taxon>
        <taxon>Sar</taxon>
        <taxon>Stramenopiles</taxon>
        <taxon>Ochrophyta</taxon>
        <taxon>Bacillariophyta</taxon>
        <taxon>Mediophyceae</taxon>
        <taxon>Cymatosirophycidae</taxon>
        <taxon>Cymatosirales</taxon>
        <taxon>Cymatosiraceae</taxon>
        <taxon>Minutocellus</taxon>
    </lineage>
</organism>
<dbReference type="AlphaFoldDB" id="A0A7S0AM59"/>
<dbReference type="GO" id="GO:0015144">
    <property type="term" value="F:carbohydrate transmembrane transporter activity"/>
    <property type="evidence" value="ECO:0007669"/>
    <property type="project" value="InterPro"/>
</dbReference>
<feature type="transmembrane region" description="Helical" evidence="5">
    <location>
        <begin position="95"/>
        <end position="114"/>
    </location>
</feature>
<dbReference type="PANTHER" id="PTHR16119:SF17">
    <property type="entry name" value="TRANSMEMBRANE PROTEIN 144"/>
    <property type="match status" value="1"/>
</dbReference>
<keyword evidence="2 5" id="KW-0812">Transmembrane</keyword>
<evidence type="ECO:0000313" key="6">
    <source>
        <dbReference type="EMBL" id="CAD8368605.1"/>
    </source>
</evidence>
<gene>
    <name evidence="6" type="ORF">MPOL1434_LOCUS5025</name>
</gene>
<evidence type="ECO:0000256" key="4">
    <source>
        <dbReference type="ARBA" id="ARBA00023136"/>
    </source>
</evidence>
<dbReference type="PANTHER" id="PTHR16119">
    <property type="entry name" value="TRANSMEMBRANE PROTEIN 144"/>
    <property type="match status" value="1"/>
</dbReference>
<dbReference type="InterPro" id="IPR010651">
    <property type="entry name" value="Sugar_transport"/>
</dbReference>
<sequence>MVVTSLMWLIRLANNAVKVGSFRQAYNSLPSFHIRVMWAPGCLAGALYSIGNFSSILAISTLGDFLGYSLGQASLLVSGLWGIFWYREIKKREDILGWLISCGFVIVGIIGLSLEHVQ</sequence>
<accession>A0A7S0AM59</accession>
<dbReference type="GO" id="GO:0016020">
    <property type="term" value="C:membrane"/>
    <property type="evidence" value="ECO:0007669"/>
    <property type="project" value="UniProtKB-SubCell"/>
</dbReference>